<gene>
    <name evidence="2" type="ORF">SAMN05192542_104507</name>
</gene>
<dbReference type="RefSeq" id="WP_090547578.1">
    <property type="nucleotide sequence ID" value="NZ_SOCM01000001.1"/>
</dbReference>
<protein>
    <submittedName>
        <fullName evidence="2">Uncharacterized protein</fullName>
    </submittedName>
</protein>
<dbReference type="Proteomes" id="UP000199120">
    <property type="component" value="Unassembled WGS sequence"/>
</dbReference>
<dbReference type="EMBL" id="FOAJ01000004">
    <property type="protein sequence ID" value="SEL02741.1"/>
    <property type="molecule type" value="Genomic_DNA"/>
</dbReference>
<proteinExistence type="predicted"/>
<dbReference type="OrthoDB" id="9010323at2"/>
<name>A0A1H7LUW9_9BURK</name>
<reference evidence="3" key="1">
    <citation type="submission" date="2016-10" db="EMBL/GenBank/DDBJ databases">
        <authorList>
            <person name="Varghese N."/>
            <person name="Submissions S."/>
        </authorList>
    </citation>
    <scope>NUCLEOTIDE SEQUENCE [LARGE SCALE GENOMIC DNA]</scope>
    <source>
        <strain evidence="3">LMG 26416</strain>
    </source>
</reference>
<feature type="compositionally biased region" description="Basic and acidic residues" evidence="1">
    <location>
        <begin position="33"/>
        <end position="48"/>
    </location>
</feature>
<organism evidence="2 3">
    <name type="scientific">Paraburkholderia caballeronis</name>
    <dbReference type="NCBI Taxonomy" id="416943"/>
    <lineage>
        <taxon>Bacteria</taxon>
        <taxon>Pseudomonadati</taxon>
        <taxon>Pseudomonadota</taxon>
        <taxon>Betaproteobacteria</taxon>
        <taxon>Burkholderiales</taxon>
        <taxon>Burkholderiaceae</taxon>
        <taxon>Paraburkholderia</taxon>
    </lineage>
</organism>
<feature type="region of interest" description="Disordered" evidence="1">
    <location>
        <begin position="31"/>
        <end position="61"/>
    </location>
</feature>
<evidence type="ECO:0000256" key="1">
    <source>
        <dbReference type="SAM" id="MobiDB-lite"/>
    </source>
</evidence>
<dbReference type="STRING" id="416943.SAMN05445871_3669"/>
<accession>A0A1H7LUW9</accession>
<dbReference type="AlphaFoldDB" id="A0A1H7LUW9"/>
<sequence>MLKRNSVPAPSSPVRQSDFIITQKARAAALQKADSERAQKRLENDARLDVNASKWRYESPR</sequence>
<evidence type="ECO:0000313" key="2">
    <source>
        <dbReference type="EMBL" id="SEL02741.1"/>
    </source>
</evidence>
<evidence type="ECO:0000313" key="3">
    <source>
        <dbReference type="Proteomes" id="UP000199120"/>
    </source>
</evidence>
<keyword evidence="3" id="KW-1185">Reference proteome</keyword>